<dbReference type="NCBIfam" id="NF010623">
    <property type="entry name" value="PRK14016.1"/>
    <property type="match status" value="1"/>
</dbReference>
<dbReference type="Gene3D" id="3.40.1190.10">
    <property type="entry name" value="Mur-like, catalytic domain"/>
    <property type="match status" value="1"/>
</dbReference>
<dbReference type="PANTHER" id="PTHR23135">
    <property type="entry name" value="MUR LIGASE FAMILY MEMBER"/>
    <property type="match status" value="1"/>
</dbReference>
<dbReference type="NCBIfam" id="TIGR02068">
    <property type="entry name" value="cya_phycin_syn"/>
    <property type="match status" value="1"/>
</dbReference>
<proteinExistence type="predicted"/>
<evidence type="ECO:0000313" key="7">
    <source>
        <dbReference type="Proteomes" id="UP000242886"/>
    </source>
</evidence>
<keyword evidence="7" id="KW-1185">Reference proteome</keyword>
<evidence type="ECO:0000256" key="3">
    <source>
        <dbReference type="ARBA" id="ARBA00022840"/>
    </source>
</evidence>
<dbReference type="EMBL" id="LT837803">
    <property type="protein sequence ID" value="SMB28585.1"/>
    <property type="molecule type" value="Genomic_DNA"/>
</dbReference>
<protein>
    <submittedName>
        <fullName evidence="6">Cyanophycin synthetase</fullName>
        <ecNumber evidence="6">6.3.2.-</ecNumber>
    </submittedName>
</protein>
<dbReference type="SUPFAM" id="SSF53623">
    <property type="entry name" value="MurD-like peptide ligases, catalytic domain"/>
    <property type="match status" value="1"/>
</dbReference>
<reference evidence="6" key="1">
    <citation type="submission" date="2017-03" db="EMBL/GenBank/DDBJ databases">
        <authorList>
            <consortium name="AG Boll"/>
        </authorList>
    </citation>
    <scope>NUCLEOTIDE SEQUENCE [LARGE SCALE GENOMIC DNA]</scope>
    <source>
        <strain evidence="6">Chol</strain>
    </source>
</reference>
<evidence type="ECO:0000313" key="6">
    <source>
        <dbReference type="EMBL" id="SMB28585.1"/>
    </source>
</evidence>
<dbReference type="InterPro" id="IPR036565">
    <property type="entry name" value="Mur-like_cat_sf"/>
</dbReference>
<dbReference type="GO" id="GO:0005524">
    <property type="term" value="F:ATP binding"/>
    <property type="evidence" value="ECO:0007669"/>
    <property type="project" value="UniProtKB-UniRule"/>
</dbReference>
<accession>A0A7Z7MVU7</accession>
<evidence type="ECO:0000256" key="4">
    <source>
        <dbReference type="PROSITE-ProRule" id="PRU00409"/>
    </source>
</evidence>
<dbReference type="InterPro" id="IPR011761">
    <property type="entry name" value="ATP-grasp"/>
</dbReference>
<dbReference type="PROSITE" id="PS50975">
    <property type="entry name" value="ATP_GRASP"/>
    <property type="match status" value="1"/>
</dbReference>
<organism evidence="6 7">
    <name type="scientific">Sterolibacterium denitrificans</name>
    <dbReference type="NCBI Taxonomy" id="157592"/>
    <lineage>
        <taxon>Bacteria</taxon>
        <taxon>Pseudomonadati</taxon>
        <taxon>Pseudomonadota</taxon>
        <taxon>Betaproteobacteria</taxon>
        <taxon>Nitrosomonadales</taxon>
        <taxon>Sterolibacteriaceae</taxon>
        <taxon>Sterolibacterium</taxon>
    </lineage>
</organism>
<dbReference type="SUPFAM" id="SSF56059">
    <property type="entry name" value="Glutathione synthetase ATP-binding domain-like"/>
    <property type="match status" value="1"/>
</dbReference>
<dbReference type="InterPro" id="IPR044019">
    <property type="entry name" value="Cyanophycin_syn_N"/>
</dbReference>
<keyword evidence="2 4" id="KW-0547">Nucleotide-binding</keyword>
<dbReference type="Gene3D" id="3.30.470.20">
    <property type="entry name" value="ATP-grasp fold, B domain"/>
    <property type="match status" value="2"/>
</dbReference>
<evidence type="ECO:0000259" key="5">
    <source>
        <dbReference type="PROSITE" id="PS50975"/>
    </source>
</evidence>
<dbReference type="PANTHER" id="PTHR23135:SF18">
    <property type="entry name" value="CYANOPHYCIN SYNTHETASE"/>
    <property type="match status" value="1"/>
</dbReference>
<dbReference type="EC" id="6.3.2.-" evidence="6"/>
<dbReference type="InterPro" id="IPR011810">
    <property type="entry name" value="Cya_phycin_syn"/>
</dbReference>
<dbReference type="Pfam" id="PF18921">
    <property type="entry name" value="Cyanophycin_syn"/>
    <property type="match status" value="1"/>
</dbReference>
<sequence>MRRIAALYPGFTENDSHPADLPHATHHASHAIIMSRHIEILRTTLLHGPSMWTYRPALEAWVDIGDLEDCPSNTLPGLYERLIAWLPGLAEHRCSVGEPGGFLLRLREGTWPAHILEHLTLELQGLAGQPGGFGRARETSRRGVYKVVVRCPHEELSRACLHAARDLLLAAIEDRPFDVAATIDRLYQLADRVCLGPSTASIVAAATARGIPALRLNDGNLVQLGQGSRQRRLWTAETDQTGAIAEGISRNKDLSKQLLHACGLPVPGGRIVASAEEAWEAAQDIGLPVVVKPLRGNHGRGISLDLNGSAEVMRAFHVARQEDDEVLVERCIRGDEHRLLVVGGRLVAAARGEQTWIVGDGRATVGALIDQQVNTDPRRGEAERFPLETIDLAREPAMRLLLERQGLSATAIPAAGQRVLIQRHGNVRCDVTDSVHPSFARAACLAARVIGLDIAGIDLLAQDISQPLESQEAAIVEINAGPGLLMHLQPAEGQPRPVGEAIVEHLFPAGEAHHGGRIPVIGVSGSRGTTFTARLIAHLARFNGLKVGLASTQGLFVEDRCIMRGDCSHAATARRLLANPVLNAAVFENGCRSILEGGLAYDRCLIGIVTHAGQDEDLGDHDIREAGQVYKILRTQVDVVLPGGAAILNADDPLLAGMAELCDGEVILYTIDAENPRVKTHVEQGGRAVMARDGGLWLTTRDDQIRLCRLVDIDIHMHIHNPLAGQGESCSILAAVAAAWFLGIPREEIHSGIETFLAELSVVLPPEGGPHDTLQPAGATC</sequence>
<evidence type="ECO:0000256" key="1">
    <source>
        <dbReference type="ARBA" id="ARBA00022598"/>
    </source>
</evidence>
<dbReference type="Proteomes" id="UP000242886">
    <property type="component" value="Chromosome SDENCHOL"/>
</dbReference>
<keyword evidence="3 4" id="KW-0067">ATP-binding</keyword>
<dbReference type="GO" id="GO:0046872">
    <property type="term" value="F:metal ion binding"/>
    <property type="evidence" value="ECO:0007669"/>
    <property type="project" value="InterPro"/>
</dbReference>
<keyword evidence="1 6" id="KW-0436">Ligase</keyword>
<dbReference type="GO" id="GO:0016874">
    <property type="term" value="F:ligase activity"/>
    <property type="evidence" value="ECO:0007669"/>
    <property type="project" value="UniProtKB-KW"/>
</dbReference>
<gene>
    <name evidence="6" type="ORF">SDENCHOL_20658</name>
</gene>
<name>A0A7Z7MVU7_9PROT</name>
<feature type="domain" description="ATP-grasp" evidence="5">
    <location>
        <begin position="256"/>
        <end position="507"/>
    </location>
</feature>
<evidence type="ECO:0000256" key="2">
    <source>
        <dbReference type="ARBA" id="ARBA00022741"/>
    </source>
</evidence>
<dbReference type="AlphaFoldDB" id="A0A7Z7MVU7"/>
<dbReference type="Pfam" id="PF13549">
    <property type="entry name" value="ATP-grasp_5"/>
    <property type="match status" value="1"/>
</dbReference>